<dbReference type="PANTHER" id="PTHR33112:SF12">
    <property type="entry name" value="HETEROKARYON INCOMPATIBILITY DOMAIN-CONTAINING PROTEIN"/>
    <property type="match status" value="1"/>
</dbReference>
<comment type="caution">
    <text evidence="2">The sequence shown here is derived from an EMBL/GenBank/DDBJ whole genome shotgun (WGS) entry which is preliminary data.</text>
</comment>
<sequence>MFRVYRKHEKKAGALSVRVYGHGRAPLAPLKEVCHFSLRFEGDGALRQFDKQIWYGRKLESCIDIPFFKHCITECESTHIGTGGCAKLLSEPSATPAPHESATFRLIDVKKKRIVRIPFGHILRPDPQQKTIQYVALSYRWGILPLLKGWTEEDNPDREAPPSQRFFYRNERLGESRWDRPDATKLTSENELYLSKAGSLAHPDIHIPTTISDAIDVVRGVDIDYLWVDQLCTIQTGNDDDKIANVKRMDQIYNHALFTIVAADGSNANAGLKGMRADGARCKQIIEDGILTNARMFLPAKMEMNFQQWEERAWCFQEKVLSRRLLVFAGGFAVWHCRSGVWREDVNARDGDEASVSFPWLRLLPNPHPYDTAMARAGLKKRTGDESVRLHRLPAMKQYLEAVEDLNKRTIGSSWDILNAFQGLSNILAGREYLNSPFRQGLPTYFLDVALLWQPKEPARRRQHDVDESSTVIHYAPPSWSCFGWESAEARLFSGAKGALVEYDKPFDVGAERNGIILHLCENGLGEERIRPRKGTFYGIDNTSKKLQHLGMFSIPGLEAMCFKDWESLQAQAAVPPRLDSLLPLLTERHLVLQTELAVLTLGRNCWKTKVTTQIDGSTRLMLSFQDATADTEPSHLKPDIPNLQIDVSHEYWVDTPTHKQVGVVKLDAGYHTQSSRSIKAVVLSEAQYLGNEATPDALGYPLYNIMLVRRVRKEAGYSFAERIGLGKIHKYAWRDAEPVKKIVVLE</sequence>
<dbReference type="OrthoDB" id="5135333at2759"/>
<dbReference type="RefSeq" id="XP_040793445.1">
    <property type="nucleotide sequence ID" value="XM_040932497.1"/>
</dbReference>
<organism evidence="2 3">
    <name type="scientific">Cucurbitaria berberidis CBS 394.84</name>
    <dbReference type="NCBI Taxonomy" id="1168544"/>
    <lineage>
        <taxon>Eukaryota</taxon>
        <taxon>Fungi</taxon>
        <taxon>Dikarya</taxon>
        <taxon>Ascomycota</taxon>
        <taxon>Pezizomycotina</taxon>
        <taxon>Dothideomycetes</taxon>
        <taxon>Pleosporomycetidae</taxon>
        <taxon>Pleosporales</taxon>
        <taxon>Pleosporineae</taxon>
        <taxon>Cucurbitariaceae</taxon>
        <taxon>Cucurbitaria</taxon>
    </lineage>
</organism>
<dbReference type="AlphaFoldDB" id="A0A9P4LDZ2"/>
<feature type="domain" description="WW" evidence="1">
    <location>
        <begin position="144"/>
        <end position="183"/>
    </location>
</feature>
<gene>
    <name evidence="2" type="ORF">K460DRAFT_361641</name>
</gene>
<evidence type="ECO:0000313" key="3">
    <source>
        <dbReference type="Proteomes" id="UP000800039"/>
    </source>
</evidence>
<dbReference type="Pfam" id="PF06985">
    <property type="entry name" value="HET"/>
    <property type="match status" value="1"/>
</dbReference>
<dbReference type="InterPro" id="IPR010730">
    <property type="entry name" value="HET"/>
</dbReference>
<proteinExistence type="predicted"/>
<evidence type="ECO:0000313" key="2">
    <source>
        <dbReference type="EMBL" id="KAF1850882.1"/>
    </source>
</evidence>
<dbReference type="GeneID" id="63849748"/>
<dbReference type="PANTHER" id="PTHR33112">
    <property type="entry name" value="DOMAIN PROTEIN, PUTATIVE-RELATED"/>
    <property type="match status" value="1"/>
</dbReference>
<evidence type="ECO:0000259" key="1">
    <source>
        <dbReference type="PROSITE" id="PS50020"/>
    </source>
</evidence>
<dbReference type="InterPro" id="IPR001202">
    <property type="entry name" value="WW_dom"/>
</dbReference>
<dbReference type="Proteomes" id="UP000800039">
    <property type="component" value="Unassembled WGS sequence"/>
</dbReference>
<dbReference type="EMBL" id="ML976614">
    <property type="protein sequence ID" value="KAF1850882.1"/>
    <property type="molecule type" value="Genomic_DNA"/>
</dbReference>
<accession>A0A9P4LDZ2</accession>
<reference evidence="2" key="1">
    <citation type="submission" date="2020-01" db="EMBL/GenBank/DDBJ databases">
        <authorList>
            <consortium name="DOE Joint Genome Institute"/>
            <person name="Haridas S."/>
            <person name="Albert R."/>
            <person name="Binder M."/>
            <person name="Bloem J."/>
            <person name="Labutti K."/>
            <person name="Salamov A."/>
            <person name="Andreopoulos B."/>
            <person name="Baker S.E."/>
            <person name="Barry K."/>
            <person name="Bills G."/>
            <person name="Bluhm B.H."/>
            <person name="Cannon C."/>
            <person name="Castanera R."/>
            <person name="Culley D.E."/>
            <person name="Daum C."/>
            <person name="Ezra D."/>
            <person name="Gonzalez J.B."/>
            <person name="Henrissat B."/>
            <person name="Kuo A."/>
            <person name="Liang C."/>
            <person name="Lipzen A."/>
            <person name="Lutzoni F."/>
            <person name="Magnuson J."/>
            <person name="Mondo S."/>
            <person name="Nolan M."/>
            <person name="Ohm R."/>
            <person name="Pangilinan J."/>
            <person name="Park H.-J."/>
            <person name="Ramirez L."/>
            <person name="Alfaro M."/>
            <person name="Sun H."/>
            <person name="Tritt A."/>
            <person name="Yoshinaga Y."/>
            <person name="Zwiers L.-H."/>
            <person name="Turgeon B.G."/>
            <person name="Goodwin S.B."/>
            <person name="Spatafora J.W."/>
            <person name="Crous P.W."/>
            <person name="Grigoriev I.V."/>
        </authorList>
    </citation>
    <scope>NUCLEOTIDE SEQUENCE</scope>
    <source>
        <strain evidence="2">CBS 394.84</strain>
    </source>
</reference>
<keyword evidence="3" id="KW-1185">Reference proteome</keyword>
<name>A0A9P4LDZ2_9PLEO</name>
<protein>
    <recommendedName>
        <fullName evidence="1">WW domain-containing protein</fullName>
    </recommendedName>
</protein>
<dbReference type="PROSITE" id="PS50020">
    <property type="entry name" value="WW_DOMAIN_2"/>
    <property type="match status" value="1"/>
</dbReference>